<evidence type="ECO:0000313" key="5">
    <source>
        <dbReference type="Proteomes" id="UP001443914"/>
    </source>
</evidence>
<dbReference type="GO" id="GO:0005886">
    <property type="term" value="C:plasma membrane"/>
    <property type="evidence" value="ECO:0007669"/>
    <property type="project" value="TreeGrafter"/>
</dbReference>
<gene>
    <name evidence="4" type="ORF">RND81_09G101700</name>
</gene>
<feature type="transmembrane region" description="Helical" evidence="3">
    <location>
        <begin position="7"/>
        <end position="30"/>
    </location>
</feature>
<keyword evidence="5" id="KW-1185">Reference proteome</keyword>
<dbReference type="GO" id="GO:0098542">
    <property type="term" value="P:defense response to other organism"/>
    <property type="evidence" value="ECO:0007669"/>
    <property type="project" value="InterPro"/>
</dbReference>
<dbReference type="Proteomes" id="UP001443914">
    <property type="component" value="Unassembled WGS sequence"/>
</dbReference>
<reference evidence="4" key="1">
    <citation type="submission" date="2024-03" db="EMBL/GenBank/DDBJ databases">
        <title>WGS assembly of Saponaria officinalis var. Norfolk2.</title>
        <authorList>
            <person name="Jenkins J."/>
            <person name="Shu S."/>
            <person name="Grimwood J."/>
            <person name="Barry K."/>
            <person name="Goodstein D."/>
            <person name="Schmutz J."/>
            <person name="Leebens-Mack J."/>
            <person name="Osbourn A."/>
        </authorList>
    </citation>
    <scope>NUCLEOTIDE SEQUENCE [LARGE SCALE GENOMIC DNA]</scope>
    <source>
        <strain evidence="4">JIC</strain>
    </source>
</reference>
<dbReference type="EMBL" id="JBDFQZ010000009">
    <property type="protein sequence ID" value="KAK9690059.1"/>
    <property type="molecule type" value="Genomic_DNA"/>
</dbReference>
<dbReference type="PANTHER" id="PTHR31234">
    <property type="entry name" value="LATE EMBRYOGENESIS ABUNDANT (LEA) HYDROXYPROLINE-RICH GLYCOPROTEIN FAMILY"/>
    <property type="match status" value="1"/>
</dbReference>
<evidence type="ECO:0000313" key="4">
    <source>
        <dbReference type="EMBL" id="KAK9690059.1"/>
    </source>
</evidence>
<evidence type="ECO:0000256" key="2">
    <source>
        <dbReference type="ARBA" id="ARBA00023136"/>
    </source>
</evidence>
<keyword evidence="3" id="KW-1133">Transmembrane helix</keyword>
<comment type="caution">
    <text evidence="4">The sequence shown here is derived from an EMBL/GenBank/DDBJ whole genome shotgun (WGS) entry which is preliminary data.</text>
</comment>
<dbReference type="AlphaFoldDB" id="A0AAW1IK92"/>
<organism evidence="4 5">
    <name type="scientific">Saponaria officinalis</name>
    <name type="common">Common soapwort</name>
    <name type="synonym">Lychnis saponaria</name>
    <dbReference type="NCBI Taxonomy" id="3572"/>
    <lineage>
        <taxon>Eukaryota</taxon>
        <taxon>Viridiplantae</taxon>
        <taxon>Streptophyta</taxon>
        <taxon>Embryophyta</taxon>
        <taxon>Tracheophyta</taxon>
        <taxon>Spermatophyta</taxon>
        <taxon>Magnoliopsida</taxon>
        <taxon>eudicotyledons</taxon>
        <taxon>Gunneridae</taxon>
        <taxon>Pentapetalae</taxon>
        <taxon>Caryophyllales</taxon>
        <taxon>Caryophyllaceae</taxon>
        <taxon>Caryophylleae</taxon>
        <taxon>Saponaria</taxon>
    </lineage>
</organism>
<evidence type="ECO:0000256" key="1">
    <source>
        <dbReference type="ARBA" id="ARBA00004370"/>
    </source>
</evidence>
<protein>
    <recommendedName>
        <fullName evidence="6">Late embryogenesis abundant protein LEA-2 subgroup domain-containing protein</fullName>
    </recommendedName>
</protein>
<evidence type="ECO:0008006" key="6">
    <source>
        <dbReference type="Google" id="ProtNLM"/>
    </source>
</evidence>
<name>A0AAW1IK92_SAPOF</name>
<dbReference type="InterPro" id="IPR044839">
    <property type="entry name" value="NDR1-like"/>
</dbReference>
<comment type="subcellular location">
    <subcellularLocation>
        <location evidence="1">Membrane</location>
    </subcellularLocation>
</comment>
<evidence type="ECO:0000256" key="3">
    <source>
        <dbReference type="SAM" id="Phobius"/>
    </source>
</evidence>
<proteinExistence type="predicted"/>
<keyword evidence="3" id="KW-0812">Transmembrane</keyword>
<sequence>MSALSCIICTIVILIIMFASIGIPIIVYYAQNPKDPTFTLEHASVHGFNLTSDGHFTSYFDIVIKANNPNHKMKLDYSGVRVSIYKDKQNLAEDALDDFAQRKRNVTVLRAEPIALSVSLEKGPLFNLGLESGIGYIIFDVFMTSGLNGDNLEVNCDYVMVNVTNLVASSPSSSSVDNSKENFSSINCGVYIYSDDDY</sequence>
<keyword evidence="2 3" id="KW-0472">Membrane</keyword>
<accession>A0AAW1IK92</accession>
<dbReference type="PANTHER" id="PTHR31234:SF2">
    <property type="entry name" value="OS05G0199100 PROTEIN"/>
    <property type="match status" value="1"/>
</dbReference>